<organism evidence="10 11">
    <name type="scientific">Thiolapillus brandeum</name>
    <dbReference type="NCBI Taxonomy" id="1076588"/>
    <lineage>
        <taxon>Bacteria</taxon>
        <taxon>Pseudomonadati</taxon>
        <taxon>Pseudomonadota</taxon>
        <taxon>Gammaproteobacteria</taxon>
        <taxon>Chromatiales</taxon>
        <taxon>Sedimenticolaceae</taxon>
        <taxon>Thiolapillus</taxon>
    </lineage>
</organism>
<keyword evidence="4" id="KW-1003">Cell membrane</keyword>
<feature type="transmembrane region" description="Helical" evidence="8">
    <location>
        <begin position="12"/>
        <end position="29"/>
    </location>
</feature>
<dbReference type="EMBL" id="AP012273">
    <property type="protein sequence ID" value="BAO43485.1"/>
    <property type="molecule type" value="Genomic_DNA"/>
</dbReference>
<comment type="subcellular location">
    <subcellularLocation>
        <location evidence="1">Cell membrane</location>
        <topology evidence="1">Multi-pass membrane protein</topology>
    </subcellularLocation>
</comment>
<feature type="transmembrane region" description="Helical" evidence="8">
    <location>
        <begin position="71"/>
        <end position="96"/>
    </location>
</feature>
<keyword evidence="3" id="KW-0813">Transport</keyword>
<evidence type="ECO:0000256" key="2">
    <source>
        <dbReference type="ARBA" id="ARBA00009843"/>
    </source>
</evidence>
<keyword evidence="6 8" id="KW-1133">Transmembrane helix</keyword>
<gene>
    <name evidence="10" type="ORF">TBH_C0540</name>
</gene>
<accession>A0A7U6GH32</accession>
<evidence type="ECO:0000313" key="10">
    <source>
        <dbReference type="EMBL" id="BAO43485.1"/>
    </source>
</evidence>
<feature type="transmembrane region" description="Helical" evidence="8">
    <location>
        <begin position="234"/>
        <end position="252"/>
    </location>
</feature>
<evidence type="ECO:0000256" key="7">
    <source>
        <dbReference type="ARBA" id="ARBA00023136"/>
    </source>
</evidence>
<feature type="transmembrane region" description="Helical" evidence="8">
    <location>
        <begin position="422"/>
        <end position="441"/>
    </location>
</feature>
<comment type="similarity">
    <text evidence="2">Belongs to the CitM (TC 2.A.11) transporter family.</text>
</comment>
<dbReference type="GO" id="GO:0015105">
    <property type="term" value="F:arsenite transmembrane transporter activity"/>
    <property type="evidence" value="ECO:0007669"/>
    <property type="project" value="InterPro"/>
</dbReference>
<dbReference type="InterPro" id="IPR051475">
    <property type="entry name" value="Diverse_Ion_Transporter"/>
</dbReference>
<evidence type="ECO:0000259" key="9">
    <source>
        <dbReference type="Pfam" id="PF03600"/>
    </source>
</evidence>
<dbReference type="PRINTS" id="PR00758">
    <property type="entry name" value="ARSENICPUMP"/>
</dbReference>
<keyword evidence="11" id="KW-1185">Reference proteome</keyword>
<dbReference type="PANTHER" id="PTHR43568">
    <property type="entry name" value="P PROTEIN"/>
    <property type="match status" value="1"/>
</dbReference>
<dbReference type="Pfam" id="PF03600">
    <property type="entry name" value="CitMHS"/>
    <property type="match status" value="1"/>
</dbReference>
<feature type="transmembrane region" description="Helical" evidence="8">
    <location>
        <begin position="189"/>
        <end position="211"/>
    </location>
</feature>
<reference evidence="10 11" key="1">
    <citation type="journal article" date="2014" name="PLoS ONE">
        <title>Physiological and genomic features of a novel sulfur-oxidizing gammaproteobacterium belonging to a previously uncultivated symbiotic lineage isolated from a hydrothermal vent.</title>
        <authorList>
            <person name="Nunoura T."/>
            <person name="Takaki Y."/>
            <person name="Kazama H."/>
            <person name="Kakuta J."/>
            <person name="Shimamura S."/>
            <person name="Makita H."/>
            <person name="Hirai M."/>
            <person name="Miyazaki M."/>
            <person name="Takai K."/>
        </authorList>
    </citation>
    <scope>NUCLEOTIDE SEQUENCE [LARGE SCALE GENOMIC DNA]</scope>
    <source>
        <strain evidence="10 11">Hiromi1</strain>
    </source>
</reference>
<sequence length="450" mass="49216">MEAITETLTWTNSMAVSGIILGATFIGIFTEGVHGFHRTKFAMGGAAMMVLAGQLMGFYDPQMALEAIDWNVVFLLGAMMTIVAIMIPTGGFQVLAYQIADFSKGRQFLLMALLGTAVTVFSLLLDNVTTVVIFGPLIVLIAQALKTSPVPYLLAAALLSDTGGVATLVGDPPNLMIGSAAHIDFNTFIIKMGGLVLVAWVAILVALKFLFNKELSGKTEQPGFEDQEKLTDPYTWRMSLLVLAVMVVFFIFHHHLHWEPWVVAVLGLSILLLISKNVDMDDTLEDVELSLLMFFMSLFVLVGGVENSHFLEYLGQFIRPFVESDLLLASILLMWVAAILSAMIDNIPFTAAMIPIIMGLEQQGINVSPLWWALAVGVGMGGNGTHLGSTANVFIVTLSERIARETGNADWRITPGLWFRKGTPAMILTLVTSSILMWMFFDFFGQPIPR</sequence>
<feature type="domain" description="Citrate transporter-like" evidence="9">
    <location>
        <begin position="29"/>
        <end position="377"/>
    </location>
</feature>
<feature type="transmembrane region" description="Helical" evidence="8">
    <location>
        <begin position="326"/>
        <end position="344"/>
    </location>
</feature>
<keyword evidence="5 8" id="KW-0812">Transmembrane</keyword>
<protein>
    <recommendedName>
        <fullName evidence="9">Citrate transporter-like domain-containing protein</fullName>
    </recommendedName>
</protein>
<name>A0A7U6GH32_9GAMM</name>
<evidence type="ECO:0000313" key="11">
    <source>
        <dbReference type="Proteomes" id="UP000031631"/>
    </source>
</evidence>
<dbReference type="InterPro" id="IPR000802">
    <property type="entry name" value="Arsenical_pump_ArsB"/>
</dbReference>
<evidence type="ECO:0000256" key="3">
    <source>
        <dbReference type="ARBA" id="ARBA00022448"/>
    </source>
</evidence>
<dbReference type="InterPro" id="IPR004680">
    <property type="entry name" value="Cit_transptr-like_dom"/>
</dbReference>
<dbReference type="AlphaFoldDB" id="A0A7U6GH32"/>
<evidence type="ECO:0000256" key="6">
    <source>
        <dbReference type="ARBA" id="ARBA00022989"/>
    </source>
</evidence>
<dbReference type="GO" id="GO:0005886">
    <property type="term" value="C:plasma membrane"/>
    <property type="evidence" value="ECO:0007669"/>
    <property type="project" value="UniProtKB-SubCell"/>
</dbReference>
<dbReference type="PANTHER" id="PTHR43568:SF1">
    <property type="entry name" value="P PROTEIN"/>
    <property type="match status" value="1"/>
</dbReference>
<feature type="transmembrane region" description="Helical" evidence="8">
    <location>
        <begin position="130"/>
        <end position="145"/>
    </location>
</feature>
<keyword evidence="7 8" id="KW-0472">Membrane</keyword>
<dbReference type="KEGG" id="tbn:TBH_C0540"/>
<evidence type="ECO:0000256" key="4">
    <source>
        <dbReference type="ARBA" id="ARBA00022475"/>
    </source>
</evidence>
<dbReference type="RefSeq" id="WP_223212086.1">
    <property type="nucleotide sequence ID" value="NZ_AP012273.1"/>
</dbReference>
<evidence type="ECO:0000256" key="5">
    <source>
        <dbReference type="ARBA" id="ARBA00022692"/>
    </source>
</evidence>
<feature type="transmembrane region" description="Helical" evidence="8">
    <location>
        <begin position="287"/>
        <end position="306"/>
    </location>
</feature>
<feature type="transmembrane region" description="Helical" evidence="8">
    <location>
        <begin position="152"/>
        <end position="169"/>
    </location>
</feature>
<dbReference type="Proteomes" id="UP000031631">
    <property type="component" value="Chromosome"/>
</dbReference>
<proteinExistence type="inferred from homology"/>
<feature type="transmembrane region" description="Helical" evidence="8">
    <location>
        <begin position="41"/>
        <end position="59"/>
    </location>
</feature>
<evidence type="ECO:0000256" key="8">
    <source>
        <dbReference type="SAM" id="Phobius"/>
    </source>
</evidence>
<evidence type="ECO:0000256" key="1">
    <source>
        <dbReference type="ARBA" id="ARBA00004651"/>
    </source>
</evidence>